<evidence type="ECO:0000256" key="11">
    <source>
        <dbReference type="PROSITE-ProRule" id="PRU00042"/>
    </source>
</evidence>
<dbReference type="PROSITE" id="PS00028">
    <property type="entry name" value="ZINC_FINGER_C2H2_1"/>
    <property type="match status" value="1"/>
</dbReference>
<dbReference type="SMART" id="SM00355">
    <property type="entry name" value="ZnF_C2H2"/>
    <property type="match status" value="2"/>
</dbReference>
<evidence type="ECO:0000256" key="2">
    <source>
        <dbReference type="ARBA" id="ARBA00006991"/>
    </source>
</evidence>
<comment type="caution">
    <text evidence="14">The sequence shown here is derived from an EMBL/GenBank/DDBJ whole genome shotgun (WGS) entry which is preliminary data.</text>
</comment>
<dbReference type="STRING" id="1432141.A0A015L8Z2"/>
<dbReference type="PANTHER" id="PTHR24408:SF58">
    <property type="entry name" value="TRANSCRIPTION FACTOR (TFIIIA), PUTATIVE (AFU_ORTHOLOGUE AFUA_1G05150)-RELATED"/>
    <property type="match status" value="1"/>
</dbReference>
<dbReference type="OrthoDB" id="8922241at2759"/>
<proteinExistence type="inferred from homology"/>
<dbReference type="GO" id="GO:0008270">
    <property type="term" value="F:zinc ion binding"/>
    <property type="evidence" value="ECO:0007669"/>
    <property type="project" value="UniProtKB-KW"/>
</dbReference>
<comment type="subcellular location">
    <subcellularLocation>
        <location evidence="1">Nucleus</location>
    </subcellularLocation>
</comment>
<evidence type="ECO:0000256" key="5">
    <source>
        <dbReference type="ARBA" id="ARBA00022771"/>
    </source>
</evidence>
<dbReference type="Pfam" id="PF00096">
    <property type="entry name" value="zf-C2H2"/>
    <property type="match status" value="2"/>
</dbReference>
<dbReference type="GO" id="GO:0005634">
    <property type="term" value="C:nucleus"/>
    <property type="evidence" value="ECO:0007669"/>
    <property type="project" value="UniProtKB-SubCell"/>
</dbReference>
<dbReference type="Proteomes" id="UP000022910">
    <property type="component" value="Unassembled WGS sequence"/>
</dbReference>
<evidence type="ECO:0000313" key="14">
    <source>
        <dbReference type="EMBL" id="EXX76129.1"/>
    </source>
</evidence>
<evidence type="ECO:0000256" key="3">
    <source>
        <dbReference type="ARBA" id="ARBA00022723"/>
    </source>
</evidence>
<dbReference type="InterPro" id="IPR036236">
    <property type="entry name" value="Znf_C2H2_sf"/>
</dbReference>
<keyword evidence="10" id="KW-0539">Nucleus</keyword>
<feature type="region of interest" description="Disordered" evidence="12">
    <location>
        <begin position="253"/>
        <end position="275"/>
    </location>
</feature>
<keyword evidence="9" id="KW-0804">Transcription</keyword>
<accession>A0A015L8Z2</accession>
<feature type="compositionally biased region" description="Low complexity" evidence="12">
    <location>
        <begin position="221"/>
        <end position="232"/>
    </location>
</feature>
<keyword evidence="5 11" id="KW-0863">Zinc-finger</keyword>
<evidence type="ECO:0000313" key="15">
    <source>
        <dbReference type="Proteomes" id="UP000022910"/>
    </source>
</evidence>
<feature type="compositionally biased region" description="Low complexity" evidence="12">
    <location>
        <begin position="191"/>
        <end position="213"/>
    </location>
</feature>
<dbReference type="FunFam" id="3.30.160.60:FF:001156">
    <property type="entry name" value="Zinc finger protein 407"/>
    <property type="match status" value="1"/>
</dbReference>
<comment type="similarity">
    <text evidence="2">Belongs to the krueppel C2H2-type zinc-finger protein family.</text>
</comment>
<feature type="region of interest" description="Disordered" evidence="12">
    <location>
        <begin position="435"/>
        <end position="468"/>
    </location>
</feature>
<dbReference type="PANTHER" id="PTHR24408">
    <property type="entry name" value="ZINC FINGER PROTEIN"/>
    <property type="match status" value="1"/>
</dbReference>
<evidence type="ECO:0000256" key="4">
    <source>
        <dbReference type="ARBA" id="ARBA00022737"/>
    </source>
</evidence>
<gene>
    <name evidence="14" type="ORF">RirG_035880</name>
</gene>
<dbReference type="HOGENOM" id="CLU_585443_0_0_1"/>
<feature type="domain" description="C2H2-type" evidence="13">
    <location>
        <begin position="410"/>
        <end position="441"/>
    </location>
</feature>
<organism evidence="14 15">
    <name type="scientific">Rhizophagus irregularis (strain DAOM 197198w)</name>
    <name type="common">Glomus intraradices</name>
    <dbReference type="NCBI Taxonomy" id="1432141"/>
    <lineage>
        <taxon>Eukaryota</taxon>
        <taxon>Fungi</taxon>
        <taxon>Fungi incertae sedis</taxon>
        <taxon>Mucoromycota</taxon>
        <taxon>Glomeromycotina</taxon>
        <taxon>Glomeromycetes</taxon>
        <taxon>Glomerales</taxon>
        <taxon>Glomeraceae</taxon>
        <taxon>Rhizophagus</taxon>
    </lineage>
</organism>
<feature type="region of interest" description="Disordered" evidence="12">
    <location>
        <begin position="188"/>
        <end position="233"/>
    </location>
</feature>
<dbReference type="SUPFAM" id="SSF57667">
    <property type="entry name" value="beta-beta-alpha zinc fingers"/>
    <property type="match status" value="1"/>
</dbReference>
<dbReference type="GO" id="GO:0000981">
    <property type="term" value="F:DNA-binding transcription factor activity, RNA polymerase II-specific"/>
    <property type="evidence" value="ECO:0007669"/>
    <property type="project" value="TreeGrafter"/>
</dbReference>
<dbReference type="Gene3D" id="3.30.160.60">
    <property type="entry name" value="Classic Zinc Finger"/>
    <property type="match status" value="2"/>
</dbReference>
<keyword evidence="4" id="KW-0677">Repeat</keyword>
<evidence type="ECO:0000256" key="7">
    <source>
        <dbReference type="ARBA" id="ARBA00023015"/>
    </source>
</evidence>
<dbReference type="InterPro" id="IPR013087">
    <property type="entry name" value="Znf_C2H2_type"/>
</dbReference>
<evidence type="ECO:0000256" key="6">
    <source>
        <dbReference type="ARBA" id="ARBA00022833"/>
    </source>
</evidence>
<evidence type="ECO:0000256" key="8">
    <source>
        <dbReference type="ARBA" id="ARBA00023125"/>
    </source>
</evidence>
<feature type="region of interest" description="Disordered" evidence="12">
    <location>
        <begin position="328"/>
        <end position="365"/>
    </location>
</feature>
<evidence type="ECO:0000256" key="10">
    <source>
        <dbReference type="ARBA" id="ARBA00023242"/>
    </source>
</evidence>
<dbReference type="FunFam" id="3.30.160.60:FF:000110">
    <property type="entry name" value="Zinc finger protein-like"/>
    <property type="match status" value="1"/>
</dbReference>
<dbReference type="SMR" id="A0A015L8Z2"/>
<dbReference type="GO" id="GO:0043565">
    <property type="term" value="F:sequence-specific DNA binding"/>
    <property type="evidence" value="ECO:0007669"/>
    <property type="project" value="TreeGrafter"/>
</dbReference>
<feature type="compositionally biased region" description="Polar residues" evidence="12">
    <location>
        <begin position="253"/>
        <end position="267"/>
    </location>
</feature>
<evidence type="ECO:0000256" key="12">
    <source>
        <dbReference type="SAM" id="MobiDB-lite"/>
    </source>
</evidence>
<keyword evidence="6" id="KW-0862">Zinc</keyword>
<feature type="region of interest" description="Disordered" evidence="12">
    <location>
        <begin position="478"/>
        <end position="497"/>
    </location>
</feature>
<dbReference type="PROSITE" id="PS50157">
    <property type="entry name" value="ZINC_FINGER_C2H2_2"/>
    <property type="match status" value="2"/>
</dbReference>
<evidence type="ECO:0000259" key="13">
    <source>
        <dbReference type="PROSITE" id="PS50157"/>
    </source>
</evidence>
<reference evidence="14 15" key="1">
    <citation type="submission" date="2014-02" db="EMBL/GenBank/DDBJ databases">
        <title>Single nucleus genome sequencing reveals high similarity among nuclei of an endomycorrhizal fungus.</title>
        <authorList>
            <person name="Lin K."/>
            <person name="Geurts R."/>
            <person name="Zhang Z."/>
            <person name="Limpens E."/>
            <person name="Saunders D.G."/>
            <person name="Mu D."/>
            <person name="Pang E."/>
            <person name="Cao H."/>
            <person name="Cha H."/>
            <person name="Lin T."/>
            <person name="Zhou Q."/>
            <person name="Shang Y."/>
            <person name="Li Y."/>
            <person name="Ivanov S."/>
            <person name="Sharma T."/>
            <person name="Velzen R.V."/>
            <person name="Ruijter N.D."/>
            <person name="Aanen D.K."/>
            <person name="Win J."/>
            <person name="Kamoun S."/>
            <person name="Bisseling T."/>
            <person name="Huang S."/>
        </authorList>
    </citation>
    <scope>NUCLEOTIDE SEQUENCE [LARGE SCALE GENOMIC DNA]</scope>
    <source>
        <strain evidence="15">DAOM197198w</strain>
    </source>
</reference>
<keyword evidence="3" id="KW-0479">Metal-binding</keyword>
<evidence type="ECO:0000256" key="1">
    <source>
        <dbReference type="ARBA" id="ARBA00004123"/>
    </source>
</evidence>
<keyword evidence="15" id="KW-1185">Reference proteome</keyword>
<feature type="domain" description="C2H2-type" evidence="13">
    <location>
        <begin position="382"/>
        <end position="409"/>
    </location>
</feature>
<feature type="compositionally biased region" description="Polar residues" evidence="12">
    <location>
        <begin position="342"/>
        <end position="361"/>
    </location>
</feature>
<dbReference type="EMBL" id="JEMT01012315">
    <property type="protein sequence ID" value="EXX76129.1"/>
    <property type="molecule type" value="Genomic_DNA"/>
</dbReference>
<protein>
    <submittedName>
        <fullName evidence="14">Met32p</fullName>
    </submittedName>
</protein>
<evidence type="ECO:0000256" key="9">
    <source>
        <dbReference type="ARBA" id="ARBA00023163"/>
    </source>
</evidence>
<dbReference type="AlphaFoldDB" id="A0A015L8Z2"/>
<sequence length="497" mass="55803">MIDVVHSVNLDQRLDFPHDQYFPNNTPATIATTTPVQASFGFDLPGELTQSTSCVNNFFEIPNWTLIAAMTFQLSDQDININNSPQSNVSTSQQQNSRQYNDMTATAFSNQHQYSHDSSVQQTSILPSPPFVEPSGNYIAISSATNNTQTLPYGYPSSTLPTSNTLTNNLDTGNHIGNNYSINSRNAYTTQQQQHHQHQQQQHQQQQHQQQQHQQHHHHQQQQQPQQPQQQPSRIEITNQLISGYNFNPNQCYQTSIPSSIGNNSQHHGNHQKSRSINNFSRQDATTNLPISIAPNLFMQQFNNQSSNGSTMLVPLYDPSTIFTAKPNPTPTPTPTPVSTTISISQNSTPTSESTSPIKQTYSYSGPPKSYYSRLPLYDRPFKCDQCPQSFNRNHDLKRHKRIHLAVKPYPCQYCEKQFSRKDALKRHVLVKGCNNTSNKKSTSSNNNNGNNNNNNKNVIESSSNSSISTTTIENYVDNGDSIKTEPTNDNGFGISI</sequence>
<keyword evidence="8" id="KW-0238">DNA-binding</keyword>
<keyword evidence="7" id="KW-0805">Transcription regulation</keyword>
<name>A0A015L8Z2_RHIIW</name>
<feature type="region of interest" description="Disordered" evidence="12">
    <location>
        <begin position="110"/>
        <end position="131"/>
    </location>
</feature>
<feature type="compositionally biased region" description="Polar residues" evidence="12">
    <location>
        <begin position="110"/>
        <end position="126"/>
    </location>
</feature>